<dbReference type="KEGG" id="pox:MB84_28695"/>
<proteinExistence type="predicted"/>
<geneLocation type="plasmid" evidence="3 4">
    <name>pPO70-1</name>
</geneLocation>
<dbReference type="SUPFAM" id="SSF103515">
    <property type="entry name" value="Autotransporter"/>
    <property type="match status" value="1"/>
</dbReference>
<evidence type="ECO:0000259" key="2">
    <source>
        <dbReference type="Pfam" id="PF03797"/>
    </source>
</evidence>
<evidence type="ECO:0000256" key="1">
    <source>
        <dbReference type="SAM" id="MobiDB-lite"/>
    </source>
</evidence>
<dbReference type="InterPro" id="IPR036709">
    <property type="entry name" value="Autotransporte_beta_dom_sf"/>
</dbReference>
<reference evidence="3" key="1">
    <citation type="submission" date="2016-06" db="EMBL/GenBank/DDBJ databases">
        <title>Pandoraea oxalativorans DSM 23570 Genome Sequencing.</title>
        <authorList>
            <person name="Ee R."/>
            <person name="Lim Y.-L."/>
            <person name="Yong D."/>
            <person name="Yin W.-F."/>
            <person name="Chan K.-G."/>
        </authorList>
    </citation>
    <scope>NUCLEOTIDE SEQUENCE</scope>
    <source>
        <strain evidence="3">DSM 23570</strain>
        <plasmid evidence="3">pPO70-1</plasmid>
    </source>
</reference>
<protein>
    <recommendedName>
        <fullName evidence="2">Autotransporter domain-containing protein</fullName>
    </recommendedName>
</protein>
<dbReference type="GO" id="GO:0019867">
    <property type="term" value="C:outer membrane"/>
    <property type="evidence" value="ECO:0007669"/>
    <property type="project" value="InterPro"/>
</dbReference>
<feature type="region of interest" description="Disordered" evidence="1">
    <location>
        <begin position="12"/>
        <end position="37"/>
    </location>
</feature>
<dbReference type="OrthoDB" id="8613264at2"/>
<feature type="compositionally biased region" description="Basic residues" evidence="1">
    <location>
        <begin position="126"/>
        <end position="143"/>
    </location>
</feature>
<dbReference type="RefSeq" id="WP_052654327.1">
    <property type="nucleotide sequence ID" value="NZ_CP011518.2"/>
</dbReference>
<dbReference type="Gene3D" id="2.40.128.130">
    <property type="entry name" value="Autotransporter beta-domain"/>
    <property type="match status" value="1"/>
</dbReference>
<name>A0A0G3IBZ4_9BURK</name>
<keyword evidence="4" id="KW-1185">Reference proteome</keyword>
<gene>
    <name evidence="3" type="ORF">MB84_28695</name>
</gene>
<dbReference type="PATRIC" id="fig|573737.6.peg.5681"/>
<evidence type="ECO:0000313" key="4">
    <source>
        <dbReference type="Proteomes" id="UP000035050"/>
    </source>
</evidence>
<dbReference type="EMBL" id="CP011518">
    <property type="protein sequence ID" value="AKK24777.1"/>
    <property type="molecule type" value="Genomic_DNA"/>
</dbReference>
<evidence type="ECO:0000313" key="3">
    <source>
        <dbReference type="EMBL" id="AKK24777.1"/>
    </source>
</evidence>
<feature type="region of interest" description="Disordered" evidence="1">
    <location>
        <begin position="126"/>
        <end position="145"/>
    </location>
</feature>
<dbReference type="NCBIfam" id="TIGR01414">
    <property type="entry name" value="autotrans_barl"/>
    <property type="match status" value="1"/>
</dbReference>
<dbReference type="InterPro" id="IPR005546">
    <property type="entry name" value="Autotransporte_beta"/>
</dbReference>
<organism evidence="3 4">
    <name type="scientific">Pandoraea oxalativorans</name>
    <dbReference type="NCBI Taxonomy" id="573737"/>
    <lineage>
        <taxon>Bacteria</taxon>
        <taxon>Pseudomonadati</taxon>
        <taxon>Pseudomonadota</taxon>
        <taxon>Betaproteobacteria</taxon>
        <taxon>Burkholderiales</taxon>
        <taxon>Burkholderiaceae</taxon>
        <taxon>Pandoraea</taxon>
    </lineage>
</organism>
<feature type="domain" description="Autotransporter" evidence="2">
    <location>
        <begin position="31"/>
        <end position="120"/>
    </location>
</feature>
<dbReference type="InterPro" id="IPR006315">
    <property type="entry name" value="OM_autotransptr_brl_dom"/>
</dbReference>
<dbReference type="AlphaFoldDB" id="A0A0G3IBZ4"/>
<dbReference type="Proteomes" id="UP000035050">
    <property type="component" value="Plasmid pPO70-1"/>
</dbReference>
<accession>A0A0G3IBZ4</accession>
<sequence>MIVPYRGIGRAMPRARPEAGDPGGAYPASRTGLDVSREQGKRVALDNGWQVETSAQRMSQSVSFRNTTDKNGVSVALGTSHAWTTLAGVRFSYPVAGIPSSWTPYVGDGLSYTWSGGRESGARRRRVCARQRGRGGARGSGRKRSGDTALALYGALYAQTGVDSYGVLAIGGRLGVRYRF</sequence>
<keyword evidence="3" id="KW-0614">Plasmid</keyword>
<dbReference type="Pfam" id="PF03797">
    <property type="entry name" value="Autotransporter"/>
    <property type="match status" value="1"/>
</dbReference>